<gene>
    <name evidence="2" type="ORF">HMPREF0604_00827</name>
</gene>
<dbReference type="InterPro" id="IPR018958">
    <property type="entry name" value="Knr4/Smi1-like_dom"/>
</dbReference>
<proteinExistence type="predicted"/>
<dbReference type="Gene3D" id="3.40.1580.10">
    <property type="entry name" value="SMI1/KNR4-like"/>
    <property type="match status" value="1"/>
</dbReference>
<dbReference type="SUPFAM" id="SSF160631">
    <property type="entry name" value="SMI1/KNR4-like"/>
    <property type="match status" value="1"/>
</dbReference>
<dbReference type="Proteomes" id="UP000003612">
    <property type="component" value="Unassembled WGS sequence"/>
</dbReference>
<evidence type="ECO:0000313" key="2">
    <source>
        <dbReference type="EMBL" id="EFV80849.1"/>
    </source>
</evidence>
<feature type="domain" description="Knr4/Smi1-like" evidence="1">
    <location>
        <begin position="64"/>
        <end position="163"/>
    </location>
</feature>
<keyword evidence="3" id="KW-1185">Reference proteome</keyword>
<dbReference type="RefSeq" id="WP_003747081.1">
    <property type="nucleotide sequence ID" value="NZ_GL635793.1"/>
</dbReference>
<evidence type="ECO:0000313" key="3">
    <source>
        <dbReference type="Proteomes" id="UP000003612"/>
    </source>
</evidence>
<dbReference type="EMBL" id="ACRG01000005">
    <property type="protein sequence ID" value="EFV80849.1"/>
    <property type="molecule type" value="Genomic_DNA"/>
</dbReference>
<evidence type="ECO:0000259" key="1">
    <source>
        <dbReference type="Pfam" id="PF09346"/>
    </source>
</evidence>
<protein>
    <recommendedName>
        <fullName evidence="1">Knr4/Smi1-like domain-containing protein</fullName>
    </recommendedName>
</protein>
<name>A0ABN0CBX6_NEIMU</name>
<comment type="caution">
    <text evidence="2">The sequence shown here is derived from an EMBL/GenBank/DDBJ whole genome shotgun (WGS) entry which is preliminary data.</text>
</comment>
<sequence length="169" mass="19142">MENKALWYQPFEFYSKENPATASDIAAFHAALPESERADSLRLLEIHADQLNATGFCLPKHFFIPDELMQLWQYSVNGGILGNQQDFGYFSPAEVVSFYFIYQFWHYAPNLMPIAFDGGGVFYCYDFRQPDFPPQIVMSSSGNLGESSDELIPVGNTLAEVLAKEIMLD</sequence>
<dbReference type="Pfam" id="PF09346">
    <property type="entry name" value="SMI1_KNR4"/>
    <property type="match status" value="1"/>
</dbReference>
<accession>A0ABN0CBX6</accession>
<reference evidence="2 3" key="1">
    <citation type="submission" date="2010-12" db="EMBL/GenBank/DDBJ databases">
        <title>The Genome Sequence of Neisseria mucosa strain C102.</title>
        <authorList>
            <consortium name="The Broad Institute Genome Sequencing Platform"/>
            <person name="Earl A."/>
            <person name="Ward D."/>
            <person name="Feldgarden M."/>
            <person name="Gevers D."/>
            <person name="Sibley C.D."/>
            <person name="Field T.R."/>
            <person name="Grinwis M."/>
            <person name="Eshaghurshan C.S."/>
            <person name="Surette M."/>
            <person name="Young S.K."/>
            <person name="Zeng Q."/>
            <person name="Gargeya S."/>
            <person name="Fitzgerald M."/>
            <person name="Haas B."/>
            <person name="Abouelleil A."/>
            <person name="Alvarado L."/>
            <person name="Arachchi H.M."/>
            <person name="Berlin A."/>
            <person name="Brown A."/>
            <person name="Chapman S.B."/>
            <person name="Chen Z."/>
            <person name="Dunbar C."/>
            <person name="Freedman E."/>
            <person name="Gearin G."/>
            <person name="Gellesch M."/>
            <person name="Goldberg J."/>
            <person name="Griggs A."/>
            <person name="Gujja S."/>
            <person name="Heilman E."/>
            <person name="Heiman D."/>
            <person name="Howarth C."/>
            <person name="Larson L."/>
            <person name="Lui A."/>
            <person name="MacDonald P.J.P."/>
            <person name="Mehta T."/>
            <person name="Montmayeur A."/>
            <person name="Murphy C."/>
            <person name="Neiman D."/>
            <person name="Pearson M."/>
            <person name="Priest M."/>
            <person name="Roberts A."/>
            <person name="Saif S."/>
            <person name="Shea T."/>
            <person name="Shenoy N."/>
            <person name="Sisk P."/>
            <person name="Stolte C."/>
            <person name="Sykes S."/>
            <person name="White J."/>
            <person name="Yandava C."/>
            <person name="Nusbaum C."/>
            <person name="Birren B."/>
        </authorList>
    </citation>
    <scope>NUCLEOTIDE SEQUENCE [LARGE SCALE GENOMIC DNA]</scope>
    <source>
        <strain evidence="2 3">C102</strain>
    </source>
</reference>
<organism evidence="2 3">
    <name type="scientific">Neisseria mucosa C102</name>
    <dbReference type="NCBI Taxonomy" id="435832"/>
    <lineage>
        <taxon>Bacteria</taxon>
        <taxon>Pseudomonadati</taxon>
        <taxon>Pseudomonadota</taxon>
        <taxon>Betaproteobacteria</taxon>
        <taxon>Neisseriales</taxon>
        <taxon>Neisseriaceae</taxon>
        <taxon>Neisseria</taxon>
    </lineage>
</organism>
<dbReference type="InterPro" id="IPR037883">
    <property type="entry name" value="Knr4/Smi1-like_sf"/>
</dbReference>